<comment type="caution">
    <text evidence="1">The sequence shown here is derived from an EMBL/GenBank/DDBJ whole genome shotgun (WGS) entry which is preliminary data.</text>
</comment>
<gene>
    <name evidence="1" type="ORF">H4W34_003174</name>
</gene>
<sequence length="227" mass="23425">MAATLMVVGATVLIATSGEESPAREQYASFPELCASTSEGAFRKYMPNAAPAAESTTEETAPGTLYTTCEWAEPMTQDGAKAVTSRRLRVAARLHGGDDAIAAATSEYDAAWGGAKSMAGTDDGSMGSLHAEAPSTVADLGDHAFTHHRTLTSELADSGTVAATVRLRNVVVTVDYRGSTFPLDGDGSPKLAESTPLDEETARAGAVAIARDVANAFETCTDCRSGG</sequence>
<proteinExistence type="predicted"/>
<evidence type="ECO:0008006" key="3">
    <source>
        <dbReference type="Google" id="ProtNLM"/>
    </source>
</evidence>
<dbReference type="EMBL" id="JADBDZ010000001">
    <property type="protein sequence ID" value="MBE1533341.1"/>
    <property type="molecule type" value="Genomic_DNA"/>
</dbReference>
<dbReference type="Proteomes" id="UP000627838">
    <property type="component" value="Unassembled WGS sequence"/>
</dbReference>
<evidence type="ECO:0000313" key="2">
    <source>
        <dbReference type="Proteomes" id="UP000627838"/>
    </source>
</evidence>
<protein>
    <recommendedName>
        <fullName evidence="3">Secreted protein</fullName>
    </recommendedName>
</protein>
<keyword evidence="2" id="KW-1185">Reference proteome</keyword>
<evidence type="ECO:0000313" key="1">
    <source>
        <dbReference type="EMBL" id="MBE1533341.1"/>
    </source>
</evidence>
<name>A0ABR9JSL6_9ACTN</name>
<organism evidence="1 2">
    <name type="scientific">Actinomadura algeriensis</name>
    <dbReference type="NCBI Taxonomy" id="1679523"/>
    <lineage>
        <taxon>Bacteria</taxon>
        <taxon>Bacillati</taxon>
        <taxon>Actinomycetota</taxon>
        <taxon>Actinomycetes</taxon>
        <taxon>Streptosporangiales</taxon>
        <taxon>Thermomonosporaceae</taxon>
        <taxon>Actinomadura</taxon>
    </lineage>
</organism>
<reference evidence="1 2" key="1">
    <citation type="submission" date="2020-10" db="EMBL/GenBank/DDBJ databases">
        <title>Sequencing the genomes of 1000 actinobacteria strains.</title>
        <authorList>
            <person name="Klenk H.-P."/>
        </authorList>
    </citation>
    <scope>NUCLEOTIDE SEQUENCE [LARGE SCALE GENOMIC DNA]</scope>
    <source>
        <strain evidence="1 2">DSM 46744</strain>
    </source>
</reference>
<dbReference type="RefSeq" id="WP_192759907.1">
    <property type="nucleotide sequence ID" value="NZ_JADBDZ010000001.1"/>
</dbReference>
<accession>A0ABR9JSL6</accession>